<name>A0A5C4VKZ5_9ACTN</name>
<dbReference type="RefSeq" id="WP_139635827.1">
    <property type="nucleotide sequence ID" value="NZ_VDLX02000021.1"/>
</dbReference>
<proteinExistence type="predicted"/>
<accession>A0A5C4VKZ5</accession>
<sequence>MVADITKVIPASAKGPAADVRAQNLAIFKGQGLALSSSSKLTTAEKSGHYIHLDQPEIAVQAIERVTAKGARHAHGA</sequence>
<dbReference type="Proteomes" id="UP000312512">
    <property type="component" value="Unassembled WGS sequence"/>
</dbReference>
<comment type="caution">
    <text evidence="1">The sequence shown here is derived from an EMBL/GenBank/DDBJ whole genome shotgun (WGS) entry which is preliminary data.</text>
</comment>
<organism evidence="1 2">
    <name type="scientific">Nonomuraea phyllanthi</name>
    <dbReference type="NCBI Taxonomy" id="2219224"/>
    <lineage>
        <taxon>Bacteria</taxon>
        <taxon>Bacillati</taxon>
        <taxon>Actinomycetota</taxon>
        <taxon>Actinomycetes</taxon>
        <taxon>Streptosporangiales</taxon>
        <taxon>Streptosporangiaceae</taxon>
        <taxon>Nonomuraea</taxon>
    </lineage>
</organism>
<dbReference type="AlphaFoldDB" id="A0A5C4VKZ5"/>
<reference evidence="1 2" key="1">
    <citation type="submission" date="2019-10" db="EMBL/GenBank/DDBJ databases">
        <title>Nonomuraea sp. nov., isolated from Phyllanthus amarus.</title>
        <authorList>
            <person name="Klykleung N."/>
            <person name="Tanasupawat S."/>
        </authorList>
    </citation>
    <scope>NUCLEOTIDE SEQUENCE [LARGE SCALE GENOMIC DNA]</scope>
    <source>
        <strain evidence="1 2">PA1-10</strain>
    </source>
</reference>
<protein>
    <submittedName>
        <fullName evidence="1">Uncharacterized protein</fullName>
    </submittedName>
</protein>
<evidence type="ECO:0000313" key="1">
    <source>
        <dbReference type="EMBL" id="KAB8189229.1"/>
    </source>
</evidence>
<gene>
    <name evidence="1" type="ORF">FH608_041095</name>
</gene>
<dbReference type="OrthoDB" id="7185741at2"/>
<evidence type="ECO:0000313" key="2">
    <source>
        <dbReference type="Proteomes" id="UP000312512"/>
    </source>
</evidence>
<dbReference type="EMBL" id="VDLX02000021">
    <property type="protein sequence ID" value="KAB8189229.1"/>
    <property type="molecule type" value="Genomic_DNA"/>
</dbReference>
<keyword evidence="2" id="KW-1185">Reference proteome</keyword>